<protein>
    <submittedName>
        <fullName evidence="4">Uncharacterized protein LOC100214568 isoform X4</fullName>
    </submittedName>
</protein>
<evidence type="ECO:0000256" key="2">
    <source>
        <dbReference type="SAM" id="SignalP"/>
    </source>
</evidence>
<dbReference type="GeneID" id="100214568"/>
<accession>A0ABM4CHZ8</accession>
<sequence>MCCVFCVVGFFLFWSVDAQYEASVWFESILNNLNDVTSHKTPLKVLLFSQLFNKFNSTEDLKLIEIIDTSDNLPYNQYPSTVVNKKVHHVKLGEGYMKNFVVIDNFNFDGNSKIAVFISTVWKYIGNETFTQENVTNLSKSGSLLDITLNLKWKKLSEELTKEINKDRLWYLNEHLCYYQGSITKLIGNKCTIPYTEIIEYYYDLWQTVNMSRQLFNGNRIRVTNDENLKNNPPCFDNKVYGNPSFAKVVNDIETYNLINKSFPLRIPTCKVFENVTFISDDDVFLPKSSEWYMLNGQSAATGWSVTTTIGNTSKPNEFIFNFTVLFNNWTIDFPRGLLDAYRDDSFIHTECSLDVYYMSEDTSLGIRDINDHPEFFVMIITMSAICFLLVLAIVFRFATGTGRAFSSEVWSYYNKIKKLKKNESTSEEIIERMKTSAMEEAGLRQLHNLTGK</sequence>
<dbReference type="RefSeq" id="XP_065661362.1">
    <property type="nucleotide sequence ID" value="XM_065805290.1"/>
</dbReference>
<keyword evidence="1" id="KW-0472">Membrane</keyword>
<proteinExistence type="predicted"/>
<feature type="transmembrane region" description="Helical" evidence="1">
    <location>
        <begin position="376"/>
        <end position="399"/>
    </location>
</feature>
<keyword evidence="1" id="KW-1133">Transmembrane helix</keyword>
<feature type="signal peptide" evidence="2">
    <location>
        <begin position="1"/>
        <end position="18"/>
    </location>
</feature>
<evidence type="ECO:0000256" key="1">
    <source>
        <dbReference type="SAM" id="Phobius"/>
    </source>
</evidence>
<keyword evidence="1" id="KW-0812">Transmembrane</keyword>
<name>A0ABM4CHZ8_HYDVU</name>
<evidence type="ECO:0000313" key="3">
    <source>
        <dbReference type="Proteomes" id="UP001652625"/>
    </source>
</evidence>
<reference evidence="4" key="1">
    <citation type="submission" date="2025-08" db="UniProtKB">
        <authorList>
            <consortium name="RefSeq"/>
        </authorList>
    </citation>
    <scope>IDENTIFICATION</scope>
</reference>
<dbReference type="Proteomes" id="UP001652625">
    <property type="component" value="Chromosome 09"/>
</dbReference>
<evidence type="ECO:0000313" key="4">
    <source>
        <dbReference type="RefSeq" id="XP_065661362.1"/>
    </source>
</evidence>
<keyword evidence="2" id="KW-0732">Signal</keyword>
<keyword evidence="3" id="KW-1185">Reference proteome</keyword>
<organism evidence="3 4">
    <name type="scientific">Hydra vulgaris</name>
    <name type="common">Hydra</name>
    <name type="synonym">Hydra attenuata</name>
    <dbReference type="NCBI Taxonomy" id="6087"/>
    <lineage>
        <taxon>Eukaryota</taxon>
        <taxon>Metazoa</taxon>
        <taxon>Cnidaria</taxon>
        <taxon>Hydrozoa</taxon>
        <taxon>Hydroidolina</taxon>
        <taxon>Anthoathecata</taxon>
        <taxon>Aplanulata</taxon>
        <taxon>Hydridae</taxon>
        <taxon>Hydra</taxon>
    </lineage>
</organism>
<gene>
    <name evidence="4" type="primary">LOC100214568</name>
</gene>
<feature type="chain" id="PRO_5046844812" evidence="2">
    <location>
        <begin position="19"/>
        <end position="453"/>
    </location>
</feature>